<accession>A0A066X8A0</accession>
<reference evidence="2" key="1">
    <citation type="journal article" date="2014" name="Genome Announc.">
        <title>Draft genome sequence of Colletotrichum sublineola, a destructive pathogen of cultivated sorghum.</title>
        <authorList>
            <person name="Baroncelli R."/>
            <person name="Sanz-Martin J.M."/>
            <person name="Rech G.E."/>
            <person name="Sukno S.A."/>
            <person name="Thon M.R."/>
        </authorList>
    </citation>
    <scope>NUCLEOTIDE SEQUENCE [LARGE SCALE GENOMIC DNA]</scope>
    <source>
        <strain evidence="2">TX430BB</strain>
    </source>
</reference>
<name>A0A066X8A0_COLSU</name>
<dbReference type="Proteomes" id="UP000027238">
    <property type="component" value="Unassembled WGS sequence"/>
</dbReference>
<comment type="caution">
    <text evidence="1">The sequence shown here is derived from an EMBL/GenBank/DDBJ whole genome shotgun (WGS) entry which is preliminary data.</text>
</comment>
<keyword evidence="2" id="KW-1185">Reference proteome</keyword>
<gene>
    <name evidence="1" type="ORF">CSUB01_05778</name>
</gene>
<dbReference type="HOGENOM" id="CLU_912189_0_0_1"/>
<organism evidence="1 2">
    <name type="scientific">Colletotrichum sublineola</name>
    <name type="common">Sorghum anthracnose fungus</name>
    <dbReference type="NCBI Taxonomy" id="1173701"/>
    <lineage>
        <taxon>Eukaryota</taxon>
        <taxon>Fungi</taxon>
        <taxon>Dikarya</taxon>
        <taxon>Ascomycota</taxon>
        <taxon>Pezizomycotina</taxon>
        <taxon>Sordariomycetes</taxon>
        <taxon>Hypocreomycetidae</taxon>
        <taxon>Glomerellales</taxon>
        <taxon>Glomerellaceae</taxon>
        <taxon>Colletotrichum</taxon>
        <taxon>Colletotrichum graminicola species complex</taxon>
    </lineage>
</organism>
<sequence>MTRIREGQTQQSPRRIPDLTHTIVQGMSPTYGQRMYEGSPVPRHALLKLHPVAAETVQRAPDRQVYLALAELLHHVQVPQVPAAARVRDRQAAPLGQPLHKLLVDPFLQALVVRRVDEELGAIGLQQLDGLSLVERTLIDLHVRDGLPLVHGHEPPVVPAPPAAEVDDELIPVAAQRLEHRVQPLLAEPPVREQVRRDDDLLRPGLDPLPRVLVVDASPDLQPARPRLERFPGRLRVAGAQHDDMGPGEAVVPVQPRKVSRRVCRDEVGLELRRRAVERAADNLLHLPGVQVYARAEPRHLSVGD</sequence>
<protein>
    <submittedName>
        <fullName evidence="1">Uncharacterized protein</fullName>
    </submittedName>
</protein>
<dbReference type="AlphaFoldDB" id="A0A066X8A0"/>
<dbReference type="EMBL" id="JMSE01001035">
    <property type="protein sequence ID" value="KDN65388.1"/>
    <property type="molecule type" value="Genomic_DNA"/>
</dbReference>
<evidence type="ECO:0000313" key="2">
    <source>
        <dbReference type="Proteomes" id="UP000027238"/>
    </source>
</evidence>
<proteinExistence type="predicted"/>
<evidence type="ECO:0000313" key="1">
    <source>
        <dbReference type="EMBL" id="KDN65388.1"/>
    </source>
</evidence>